<accession>A0A8A3P2C8</accession>
<dbReference type="EMBL" id="CP063406">
    <property type="protein sequence ID" value="QSZ31162.1"/>
    <property type="molecule type" value="Genomic_DNA"/>
</dbReference>
<feature type="signal peptide" evidence="1">
    <location>
        <begin position="1"/>
        <end position="19"/>
    </location>
</feature>
<keyword evidence="3" id="KW-1185">Reference proteome</keyword>
<proteinExistence type="predicted"/>
<feature type="chain" id="PRO_5032542301" evidence="1">
    <location>
        <begin position="20"/>
        <end position="62"/>
    </location>
</feature>
<reference evidence="2" key="1">
    <citation type="submission" date="2020-10" db="EMBL/GenBank/DDBJ databases">
        <title>Genome Sequence of Monilinia vaccinii-corymbosi Sheds Light on Mummy Berry Disease Infection of Blueberry and Mating Type.</title>
        <authorList>
            <person name="Yow A.G."/>
            <person name="Zhang Y."/>
            <person name="Bansal K."/>
            <person name="Eacker S.M."/>
            <person name="Sullivan S."/>
            <person name="Liachko I."/>
            <person name="Cubeta M.A."/>
            <person name="Rollins J.A."/>
            <person name="Ashrafi H."/>
        </authorList>
    </citation>
    <scope>NUCLEOTIDE SEQUENCE</scope>
    <source>
        <strain evidence="2">RL-1</strain>
    </source>
</reference>
<name>A0A8A3P2C8_9HELO</name>
<evidence type="ECO:0000256" key="1">
    <source>
        <dbReference type="SAM" id="SignalP"/>
    </source>
</evidence>
<evidence type="ECO:0000313" key="3">
    <source>
        <dbReference type="Proteomes" id="UP000672032"/>
    </source>
</evidence>
<keyword evidence="1" id="KW-0732">Signal</keyword>
<organism evidence="2 3">
    <name type="scientific">Monilinia vaccinii-corymbosi</name>
    <dbReference type="NCBI Taxonomy" id="61207"/>
    <lineage>
        <taxon>Eukaryota</taxon>
        <taxon>Fungi</taxon>
        <taxon>Dikarya</taxon>
        <taxon>Ascomycota</taxon>
        <taxon>Pezizomycotina</taxon>
        <taxon>Leotiomycetes</taxon>
        <taxon>Helotiales</taxon>
        <taxon>Sclerotiniaceae</taxon>
        <taxon>Monilinia</taxon>
    </lineage>
</organism>
<protein>
    <submittedName>
        <fullName evidence="2">Uncharacterized protein</fullName>
    </submittedName>
</protein>
<evidence type="ECO:0000313" key="2">
    <source>
        <dbReference type="EMBL" id="QSZ31162.1"/>
    </source>
</evidence>
<dbReference type="Proteomes" id="UP000672032">
    <property type="component" value="Chromosome 2"/>
</dbReference>
<dbReference type="AlphaFoldDB" id="A0A8A3P2C8"/>
<dbReference type="OrthoDB" id="3454883at2759"/>
<gene>
    <name evidence="2" type="ORF">DSL72_000725</name>
</gene>
<sequence>MRVALYQIVVLGFGLVTIAAPLVHPDSSAIRATDGDEYVRWPDNAVDENGLLVAAYEGSTRI</sequence>